<dbReference type="Pfam" id="PF00295">
    <property type="entry name" value="Glyco_hydro_28"/>
    <property type="match status" value="2"/>
</dbReference>
<evidence type="ECO:0000256" key="1">
    <source>
        <dbReference type="ARBA" id="ARBA00008834"/>
    </source>
</evidence>
<dbReference type="PATRIC" id="fig|907348.3.peg.1719"/>
<dbReference type="eggNOG" id="COG5434">
    <property type="taxonomic scope" value="Bacteria"/>
</dbReference>
<gene>
    <name evidence="5" type="ORF">TresaDRAFT_2054</name>
</gene>
<dbReference type="InterPro" id="IPR051801">
    <property type="entry name" value="GH28_Enzymes"/>
</dbReference>
<dbReference type="AlphaFoldDB" id="H7ELD3"/>
<comment type="similarity">
    <text evidence="1 4">Belongs to the glycosyl hydrolase 28 family.</text>
</comment>
<dbReference type="SUPFAM" id="SSF51126">
    <property type="entry name" value="Pectin lyase-like"/>
    <property type="match status" value="1"/>
</dbReference>
<name>H7ELD3_9SPIR</name>
<dbReference type="InterPro" id="IPR011050">
    <property type="entry name" value="Pectin_lyase_fold/virulence"/>
</dbReference>
<evidence type="ECO:0000256" key="3">
    <source>
        <dbReference type="ARBA" id="ARBA00023295"/>
    </source>
</evidence>
<dbReference type="InterPro" id="IPR012334">
    <property type="entry name" value="Pectin_lyas_fold"/>
</dbReference>
<protein>
    <submittedName>
        <fullName evidence="5">Glycoside hydrolase family 28</fullName>
    </submittedName>
</protein>
<comment type="caution">
    <text evidence="5">The sequence shown here is derived from an EMBL/GenBank/DDBJ whole genome shotgun (WGS) entry which is preliminary data.</text>
</comment>
<dbReference type="GO" id="GO:0005975">
    <property type="term" value="P:carbohydrate metabolic process"/>
    <property type="evidence" value="ECO:0007669"/>
    <property type="project" value="InterPro"/>
</dbReference>
<dbReference type="PANTHER" id="PTHR31339">
    <property type="entry name" value="PECTIN LYASE-RELATED"/>
    <property type="match status" value="1"/>
</dbReference>
<dbReference type="EMBL" id="AGRW01000048">
    <property type="protein sequence ID" value="EIC01665.1"/>
    <property type="molecule type" value="Genomic_DNA"/>
</dbReference>
<dbReference type="Proteomes" id="UP000003571">
    <property type="component" value="Unassembled WGS sequence"/>
</dbReference>
<dbReference type="Gene3D" id="2.160.20.10">
    <property type="entry name" value="Single-stranded right-handed beta-helix, Pectin lyase-like"/>
    <property type="match status" value="1"/>
</dbReference>
<organism evidence="5 6">
    <name type="scientific">Treponema saccharophilum DSM 2985</name>
    <dbReference type="NCBI Taxonomy" id="907348"/>
    <lineage>
        <taxon>Bacteria</taxon>
        <taxon>Pseudomonadati</taxon>
        <taxon>Spirochaetota</taxon>
        <taxon>Spirochaetia</taxon>
        <taxon>Spirochaetales</taxon>
        <taxon>Treponemataceae</taxon>
        <taxon>Treponema</taxon>
    </lineage>
</organism>
<keyword evidence="3 4" id="KW-0326">Glycosidase</keyword>
<reference evidence="5 6" key="1">
    <citation type="submission" date="2011-09" db="EMBL/GenBank/DDBJ databases">
        <title>The draft genome of Treponema saccharophilum DSM 2985.</title>
        <authorList>
            <consortium name="US DOE Joint Genome Institute (JGI-PGF)"/>
            <person name="Lucas S."/>
            <person name="Copeland A."/>
            <person name="Lapidus A."/>
            <person name="Glavina del Rio T."/>
            <person name="Dalin E."/>
            <person name="Tice H."/>
            <person name="Bruce D."/>
            <person name="Goodwin L."/>
            <person name="Pitluck S."/>
            <person name="Peters L."/>
            <person name="Kyrpides N."/>
            <person name="Mavromatis K."/>
            <person name="Ivanova N."/>
            <person name="Markowitz V."/>
            <person name="Cheng J.-F."/>
            <person name="Hugenholtz P."/>
            <person name="Woyke T."/>
            <person name="Wu D."/>
            <person name="Gronow S."/>
            <person name="Wellnitz S."/>
            <person name="Brambilla E."/>
            <person name="Klenk H.-P."/>
            <person name="Eisen J.A."/>
        </authorList>
    </citation>
    <scope>NUCLEOTIDE SEQUENCE [LARGE SCALE GENOMIC DNA]</scope>
    <source>
        <strain evidence="5 6">DSM 2985</strain>
    </source>
</reference>
<dbReference type="OrthoDB" id="9795222at2"/>
<sequence length="453" mass="49211">MKEVKIDDFGGKGDGKFNNSNAFALAFAEISRNGGGKLTVPKGVWASGPIEIPSDTTLELEEGSEISFIPDPNLYTPVFTRWEGVECFAMHPLVLSSHTKNVRITGKGTLNGNGETWWNLKKAKKERGQSAPEDMYEKILAELNPGYENQPGGGGGREIQFLRPSLLEISFAENVSVEGIEIKDSPFWTVHPLYVKNLTLRGIKIDNPYTAPNTDGIDVDSCENVVIEDCFVSVGDDGICIKSGSGPDGIRCAKPTVNVEIRNCTVRNAHGGIVIGSETAAGMSHIHAVGCDLSGTDRGIRIKSRRGRGGDIFDIELRDMVMNNTLCPIAMNMYYKCGIPESEKNCALFSLEKQPIVPETPRIHDVKIIGCTAKGCKASAGFIAGLPEMPIDNLIIQDCDFSTDETSGCSPMDSDMFYGLPEITEKSFRVLNAPGAKFENVVISGPEKPFIDY</sequence>
<dbReference type="InterPro" id="IPR006626">
    <property type="entry name" value="PbH1"/>
</dbReference>
<dbReference type="RefSeq" id="WP_002704707.1">
    <property type="nucleotide sequence ID" value="NZ_AGRW01000048.1"/>
</dbReference>
<dbReference type="GO" id="GO:0004650">
    <property type="term" value="F:polygalacturonase activity"/>
    <property type="evidence" value="ECO:0007669"/>
    <property type="project" value="InterPro"/>
</dbReference>
<evidence type="ECO:0000313" key="6">
    <source>
        <dbReference type="Proteomes" id="UP000003571"/>
    </source>
</evidence>
<keyword evidence="6" id="KW-1185">Reference proteome</keyword>
<dbReference type="STRING" id="907348.TresaDRAFT_2054"/>
<evidence type="ECO:0000313" key="5">
    <source>
        <dbReference type="EMBL" id="EIC01665.1"/>
    </source>
</evidence>
<dbReference type="PANTHER" id="PTHR31339:SF9">
    <property type="entry name" value="PLASMIN AND FIBRONECTIN-BINDING PROTEIN A"/>
    <property type="match status" value="1"/>
</dbReference>
<evidence type="ECO:0000256" key="2">
    <source>
        <dbReference type="ARBA" id="ARBA00022801"/>
    </source>
</evidence>
<dbReference type="SMART" id="SM00710">
    <property type="entry name" value="PbH1"/>
    <property type="match status" value="4"/>
</dbReference>
<keyword evidence="2 4" id="KW-0378">Hydrolase</keyword>
<accession>H7ELD3</accession>
<evidence type="ECO:0000256" key="4">
    <source>
        <dbReference type="RuleBase" id="RU361169"/>
    </source>
</evidence>
<dbReference type="InterPro" id="IPR000743">
    <property type="entry name" value="Glyco_hydro_28"/>
</dbReference>
<proteinExistence type="inferred from homology"/>